<name>A0A2T2N6J1_CORCC</name>
<gene>
    <name evidence="2" type="ORF">BS50DRAFT_681544</name>
</gene>
<feature type="compositionally biased region" description="Basic and acidic residues" evidence="1">
    <location>
        <begin position="251"/>
        <end position="262"/>
    </location>
</feature>
<feature type="compositionally biased region" description="Basic residues" evidence="1">
    <location>
        <begin position="468"/>
        <end position="478"/>
    </location>
</feature>
<feature type="region of interest" description="Disordered" evidence="1">
    <location>
        <begin position="124"/>
        <end position="203"/>
    </location>
</feature>
<feature type="compositionally biased region" description="Low complexity" evidence="1">
    <location>
        <begin position="597"/>
        <end position="608"/>
    </location>
</feature>
<feature type="compositionally biased region" description="Low complexity" evidence="1">
    <location>
        <begin position="746"/>
        <end position="758"/>
    </location>
</feature>
<reference evidence="2 3" key="1">
    <citation type="journal article" date="2018" name="Front. Microbiol.">
        <title>Genome-Wide Analysis of Corynespora cassiicola Leaf Fall Disease Putative Effectors.</title>
        <authorList>
            <person name="Lopez D."/>
            <person name="Ribeiro S."/>
            <person name="Label P."/>
            <person name="Fumanal B."/>
            <person name="Venisse J.S."/>
            <person name="Kohler A."/>
            <person name="de Oliveira R.R."/>
            <person name="Labutti K."/>
            <person name="Lipzen A."/>
            <person name="Lail K."/>
            <person name="Bauer D."/>
            <person name="Ohm R.A."/>
            <person name="Barry K.W."/>
            <person name="Spatafora J."/>
            <person name="Grigoriev I.V."/>
            <person name="Martin F.M."/>
            <person name="Pujade-Renaud V."/>
        </authorList>
    </citation>
    <scope>NUCLEOTIDE SEQUENCE [LARGE SCALE GENOMIC DNA]</scope>
    <source>
        <strain evidence="2 3">Philippines</strain>
    </source>
</reference>
<evidence type="ECO:0000313" key="2">
    <source>
        <dbReference type="EMBL" id="PSN60648.1"/>
    </source>
</evidence>
<feature type="compositionally biased region" description="Low complexity" evidence="1">
    <location>
        <begin position="925"/>
        <end position="954"/>
    </location>
</feature>
<feature type="compositionally biased region" description="Polar residues" evidence="1">
    <location>
        <begin position="237"/>
        <end position="250"/>
    </location>
</feature>
<feature type="compositionally biased region" description="Basic and acidic residues" evidence="1">
    <location>
        <begin position="879"/>
        <end position="891"/>
    </location>
</feature>
<sequence length="1168" mass="125167">MATPATRMRLTIEVLPLAPENSHGPYQAAALAAFKGRKFALPVQLEDTFEDVWKQVEGRYKRNYLTPQQASTFTIHKLQDAYDCDLDLGDTVSSIFEGETDLQRRMIKVIPSFVYRDFSVPATSHLRPGNLQKRPRHDSNENANKRRRIERIPEEYEGIEGEGVRDHPLPSTESEPSDRNIETQADEQVPQTEESKSKSRSVASIEFVQDAKTGHAEFGIQVKEESPELGLPLPRTISESGKSTPPSVGQQKDESDHDHTSAIHESQQAIPGTAAAETTEDFDRNSILAEDSQEAIIRQSPQSSPEVAESIVSHRPTGRKDIYEAPGSPDFTVPPKRVTTYRKQPRTPKTIQNSVDLLNSSRGKLGGSPGGQKTLSAKARSFQRQEQDEIVFTPQESAAISSRHSARKGSNAPSNASSILTDTIANEMANGGIYTPQQDHTPTSGGSSLKKPSRLAYKMAPPQSSNTRVHKTPKRARRASGVSTSTGARGSNTPALGSATSNKSVDNSLGDFFGVLSDPPETPQSQGSVRQPSPVVVVPTSSKRPRSNRTSSTAPPKRQPSILSQLRIAASAKETSMASTASSEVGGGSIHSSPSRATPTNNATALPASNDQVTNGTSSSNKVIREVRSTSSFKKPALKKGTAPPRASPIPNGIVKPTLEPSIRRTTPIKSPVPLPENVRATSSIPRATPPRSEVPLPENVRHLSRTSSTPATSRKDVSASVPVSKQPQSSVPPKQGNQDDPLVLSSGSSSSDYSYSDFGDETEQAPNKPPNNSPPAEIGTNAISDPSEEQLGQAEQDEPTKSAPSDETRSQPDAGEDREPLSDDEAHVQRKFEEKPLETRQDRQSSPLDADAAAAATTKPENEVKKSTWAEGSWGFESLDKPNNNDEKPNKAMTSPSKSKPRSNSPFGGMTEPESEAQDEAKSESASAVESTRSSPATSRAARFLSHSPTPEKSSSEDESEPEPTPPREPSPKAQSAKNDSSSSSSSDSSSDSSGEDSDEDVAMADADAAPQSSPPPTLPQLSRPQGLSASQPTRPTQTPSRAPQRVSQAPLPISSQVATPRSHAPLRSSQPQVNPIRRPTYQKFPSIRDQLTAARSAPSSSQTNKKFDPKMQSLGKLAKAKLQAKKGISLADDDSSSDESSSSSSSSEDEDEDAKGKKNGGFCSVA</sequence>
<feature type="compositionally biased region" description="Polar residues" evidence="1">
    <location>
        <begin position="1029"/>
        <end position="1061"/>
    </location>
</feature>
<evidence type="ECO:0000256" key="1">
    <source>
        <dbReference type="SAM" id="MobiDB-lite"/>
    </source>
</evidence>
<feature type="compositionally biased region" description="Polar residues" evidence="1">
    <location>
        <begin position="411"/>
        <end position="424"/>
    </location>
</feature>
<feature type="compositionally biased region" description="Low complexity" evidence="1">
    <location>
        <begin position="523"/>
        <end position="542"/>
    </location>
</feature>
<keyword evidence="3" id="KW-1185">Reference proteome</keyword>
<evidence type="ECO:0008006" key="4">
    <source>
        <dbReference type="Google" id="ProtNLM"/>
    </source>
</evidence>
<feature type="compositionally biased region" description="Low complexity" evidence="1">
    <location>
        <begin position="721"/>
        <end position="736"/>
    </location>
</feature>
<feature type="compositionally biased region" description="Polar residues" evidence="1">
    <location>
        <begin position="435"/>
        <end position="447"/>
    </location>
</feature>
<feature type="compositionally biased region" description="Basic and acidic residues" evidence="1">
    <location>
        <begin position="137"/>
        <end position="154"/>
    </location>
</feature>
<dbReference type="OrthoDB" id="6365676at2759"/>
<dbReference type="Proteomes" id="UP000240883">
    <property type="component" value="Unassembled WGS sequence"/>
</dbReference>
<dbReference type="EMBL" id="KZ678148">
    <property type="protein sequence ID" value="PSN60648.1"/>
    <property type="molecule type" value="Genomic_DNA"/>
</dbReference>
<feature type="compositionally biased region" description="Low complexity" evidence="1">
    <location>
        <begin position="981"/>
        <end position="994"/>
    </location>
</feature>
<feature type="compositionally biased region" description="Polar residues" evidence="1">
    <location>
        <begin position="394"/>
        <end position="403"/>
    </location>
</feature>
<feature type="compositionally biased region" description="Polar residues" evidence="1">
    <location>
        <begin position="573"/>
        <end position="583"/>
    </location>
</feature>
<feature type="region of interest" description="Disordered" evidence="1">
    <location>
        <begin position="359"/>
        <end position="1168"/>
    </location>
</feature>
<proteinExistence type="predicted"/>
<feature type="compositionally biased region" description="Acidic residues" evidence="1">
    <location>
        <begin position="995"/>
        <end position="1004"/>
    </location>
</feature>
<feature type="compositionally biased region" description="Polar residues" evidence="1">
    <location>
        <begin position="481"/>
        <end position="507"/>
    </location>
</feature>
<feature type="compositionally biased region" description="Low complexity" evidence="1">
    <location>
        <begin position="896"/>
        <end position="907"/>
    </location>
</feature>
<feature type="compositionally biased region" description="Polar residues" evidence="1">
    <location>
        <begin position="609"/>
        <end position="622"/>
    </location>
</feature>
<accession>A0A2T2N6J1</accession>
<protein>
    <recommendedName>
        <fullName evidence="4">Nucleolar protein Dnt1-like N-terminal domain-containing protein</fullName>
    </recommendedName>
</protein>
<organism evidence="2 3">
    <name type="scientific">Corynespora cassiicola Philippines</name>
    <dbReference type="NCBI Taxonomy" id="1448308"/>
    <lineage>
        <taxon>Eukaryota</taxon>
        <taxon>Fungi</taxon>
        <taxon>Dikarya</taxon>
        <taxon>Ascomycota</taxon>
        <taxon>Pezizomycotina</taxon>
        <taxon>Dothideomycetes</taxon>
        <taxon>Pleosporomycetidae</taxon>
        <taxon>Pleosporales</taxon>
        <taxon>Corynesporascaceae</taxon>
        <taxon>Corynespora</taxon>
    </lineage>
</organism>
<feature type="region of interest" description="Disordered" evidence="1">
    <location>
        <begin position="221"/>
        <end position="346"/>
    </location>
</feature>
<dbReference type="AlphaFoldDB" id="A0A2T2N6J1"/>
<feature type="compositionally biased region" description="Basic and acidic residues" evidence="1">
    <location>
        <begin position="799"/>
        <end position="844"/>
    </location>
</feature>
<evidence type="ECO:0000313" key="3">
    <source>
        <dbReference type="Proteomes" id="UP000240883"/>
    </source>
</evidence>